<dbReference type="OrthoDB" id="9991235at2759"/>
<dbReference type="Gene3D" id="3.30.200.20">
    <property type="entry name" value="Phosphorylase Kinase, domain 1"/>
    <property type="match status" value="1"/>
</dbReference>
<evidence type="ECO:0000256" key="8">
    <source>
        <dbReference type="ARBA" id="ARBA00022840"/>
    </source>
</evidence>
<dbReference type="GO" id="GO:0005524">
    <property type="term" value="F:ATP binding"/>
    <property type="evidence" value="ECO:0007669"/>
    <property type="project" value="UniProtKB-KW"/>
</dbReference>
<dbReference type="UniPathway" id="UPA00074">
    <property type="reaction ID" value="UER00131"/>
</dbReference>
<protein>
    <recommendedName>
        <fullName evidence="4">Phosphoribosylaminoimidazole-succinocarboxamide synthase</fullName>
        <ecNumber evidence="3">6.3.2.6</ecNumber>
    </recommendedName>
    <alternativeName>
        <fullName evidence="9">SAICAR synthetase</fullName>
    </alternativeName>
</protein>
<dbReference type="STRING" id="50990.A0A4Y7Q8P6"/>
<dbReference type="VEuPathDB" id="FungiDB:BD410DRAFT_787114"/>
<gene>
    <name evidence="11" type="ORF">BD410DRAFT_787114</name>
</gene>
<dbReference type="HAMAP" id="MF_00137">
    <property type="entry name" value="SAICAR_synth"/>
    <property type="match status" value="1"/>
</dbReference>
<dbReference type="InterPro" id="IPR001636">
    <property type="entry name" value="SAICAR_synth"/>
</dbReference>
<evidence type="ECO:0000256" key="2">
    <source>
        <dbReference type="ARBA" id="ARBA00010190"/>
    </source>
</evidence>
<dbReference type="NCBIfam" id="TIGR00081">
    <property type="entry name" value="purC"/>
    <property type="match status" value="1"/>
</dbReference>
<sequence length="328" mass="36316">MSSALTQTSLPESDAVKFISRGKVRDLYSVKTSTNQHGPVEEYLLFVATDRISAYDVILNNGVPDKGKLLTRISLFWFDRLQHIIPNHLVAPDPFSSALVPESVRSAISPHRATLEGRTMLVRKAEVVKLEAIVRGYMTGSAWSEYQKSHTVHGIPLPDKYVESSKLDEPLFTPSTKADQGQHDENISPERAKELIGADLYDEIARASLALYNEASAYALSRGLILADTKFEFGLVPSPSGKKLILIDEALTPDSSRYWSAASYEPGRPQASFDKQFLRDWLMKSAGFRKGLEAGPKGKGWTMSEEVVDGTRDRYAEAVRLLIGDGLI</sequence>
<dbReference type="NCBIfam" id="NF010568">
    <property type="entry name" value="PRK13961.1"/>
    <property type="match status" value="1"/>
</dbReference>
<evidence type="ECO:0000256" key="5">
    <source>
        <dbReference type="ARBA" id="ARBA00022598"/>
    </source>
</evidence>
<dbReference type="Gene3D" id="3.30.470.20">
    <property type="entry name" value="ATP-grasp fold, B domain"/>
    <property type="match status" value="1"/>
</dbReference>
<organism evidence="11 12">
    <name type="scientific">Rickenella mellea</name>
    <dbReference type="NCBI Taxonomy" id="50990"/>
    <lineage>
        <taxon>Eukaryota</taxon>
        <taxon>Fungi</taxon>
        <taxon>Dikarya</taxon>
        <taxon>Basidiomycota</taxon>
        <taxon>Agaricomycotina</taxon>
        <taxon>Agaricomycetes</taxon>
        <taxon>Hymenochaetales</taxon>
        <taxon>Rickenellaceae</taxon>
        <taxon>Rickenella</taxon>
    </lineage>
</organism>
<dbReference type="EMBL" id="ML170169">
    <property type="protein sequence ID" value="TDL23825.1"/>
    <property type="molecule type" value="Genomic_DNA"/>
</dbReference>
<dbReference type="Pfam" id="PF01259">
    <property type="entry name" value="SAICAR_synt"/>
    <property type="match status" value="1"/>
</dbReference>
<comment type="pathway">
    <text evidence="1">Purine metabolism; IMP biosynthesis via de novo pathway; 5-amino-1-(5-phospho-D-ribosyl)imidazole-4-carboxamide from 5-amino-1-(5-phospho-D-ribosyl)imidazole-4-carboxylate: step 1/2.</text>
</comment>
<dbReference type="CDD" id="cd01414">
    <property type="entry name" value="SAICAR_synt_Sc"/>
    <property type="match status" value="1"/>
</dbReference>
<dbReference type="PANTHER" id="PTHR43700">
    <property type="entry name" value="PHOSPHORIBOSYLAMINOIMIDAZOLE-SUCCINOCARBOXAMIDE SYNTHASE"/>
    <property type="match status" value="1"/>
</dbReference>
<keyword evidence="5" id="KW-0436">Ligase</keyword>
<evidence type="ECO:0000259" key="10">
    <source>
        <dbReference type="Pfam" id="PF01259"/>
    </source>
</evidence>
<evidence type="ECO:0000256" key="7">
    <source>
        <dbReference type="ARBA" id="ARBA00022755"/>
    </source>
</evidence>
<evidence type="ECO:0000256" key="9">
    <source>
        <dbReference type="ARBA" id="ARBA00030409"/>
    </source>
</evidence>
<dbReference type="PANTHER" id="PTHR43700:SF1">
    <property type="entry name" value="PHOSPHORIBOSYLAMINOIMIDAZOLE-SUCCINOCARBOXAMIDE SYNTHASE"/>
    <property type="match status" value="1"/>
</dbReference>
<evidence type="ECO:0000256" key="3">
    <source>
        <dbReference type="ARBA" id="ARBA00012217"/>
    </source>
</evidence>
<keyword evidence="8" id="KW-0067">ATP-binding</keyword>
<evidence type="ECO:0000256" key="4">
    <source>
        <dbReference type="ARBA" id="ARBA00016460"/>
    </source>
</evidence>
<proteinExistence type="inferred from homology"/>
<comment type="similarity">
    <text evidence="2">Belongs to the SAICAR synthetase family.</text>
</comment>
<dbReference type="FunFam" id="3.30.470.20:FF:000015">
    <property type="entry name" value="Phosphoribosylaminoimidazole-succinocarboxamide synthase"/>
    <property type="match status" value="1"/>
</dbReference>
<feature type="domain" description="SAICAR synthetase/ADE2 N-terminal" evidence="10">
    <location>
        <begin position="19"/>
        <end position="285"/>
    </location>
</feature>
<accession>A0A4Y7Q8P6</accession>
<keyword evidence="7" id="KW-0658">Purine biosynthesis</keyword>
<dbReference type="GO" id="GO:0004639">
    <property type="term" value="F:phosphoribosylaminoimidazolesuccinocarboxamide synthase activity"/>
    <property type="evidence" value="ECO:0007669"/>
    <property type="project" value="UniProtKB-EC"/>
</dbReference>
<keyword evidence="12" id="KW-1185">Reference proteome</keyword>
<dbReference type="InterPro" id="IPR018236">
    <property type="entry name" value="SAICAR_synthetase_CS"/>
</dbReference>
<reference evidence="11 12" key="1">
    <citation type="submission" date="2018-06" db="EMBL/GenBank/DDBJ databases">
        <title>A transcriptomic atlas of mushroom development highlights an independent origin of complex multicellularity.</title>
        <authorList>
            <consortium name="DOE Joint Genome Institute"/>
            <person name="Krizsan K."/>
            <person name="Almasi E."/>
            <person name="Merenyi Z."/>
            <person name="Sahu N."/>
            <person name="Viragh M."/>
            <person name="Koszo T."/>
            <person name="Mondo S."/>
            <person name="Kiss B."/>
            <person name="Balint B."/>
            <person name="Kues U."/>
            <person name="Barry K."/>
            <person name="Hegedus J.C."/>
            <person name="Henrissat B."/>
            <person name="Johnson J."/>
            <person name="Lipzen A."/>
            <person name="Ohm R."/>
            <person name="Nagy I."/>
            <person name="Pangilinan J."/>
            <person name="Yan J."/>
            <person name="Xiong Y."/>
            <person name="Grigoriev I.V."/>
            <person name="Hibbett D.S."/>
            <person name="Nagy L.G."/>
        </authorList>
    </citation>
    <scope>NUCLEOTIDE SEQUENCE [LARGE SCALE GENOMIC DNA]</scope>
    <source>
        <strain evidence="11 12">SZMC22713</strain>
    </source>
</reference>
<dbReference type="PROSITE" id="PS01058">
    <property type="entry name" value="SAICAR_SYNTHETASE_2"/>
    <property type="match status" value="1"/>
</dbReference>
<dbReference type="PROSITE" id="PS01057">
    <property type="entry name" value="SAICAR_SYNTHETASE_1"/>
    <property type="match status" value="1"/>
</dbReference>
<dbReference type="Proteomes" id="UP000294933">
    <property type="component" value="Unassembled WGS sequence"/>
</dbReference>
<evidence type="ECO:0000313" key="12">
    <source>
        <dbReference type="Proteomes" id="UP000294933"/>
    </source>
</evidence>
<keyword evidence="6" id="KW-0547">Nucleotide-binding</keyword>
<dbReference type="InterPro" id="IPR028923">
    <property type="entry name" value="SAICAR_synt/ADE2_N"/>
</dbReference>
<evidence type="ECO:0000256" key="1">
    <source>
        <dbReference type="ARBA" id="ARBA00004672"/>
    </source>
</evidence>
<evidence type="ECO:0000256" key="6">
    <source>
        <dbReference type="ARBA" id="ARBA00022741"/>
    </source>
</evidence>
<dbReference type="GO" id="GO:0006189">
    <property type="term" value="P:'de novo' IMP biosynthetic process"/>
    <property type="evidence" value="ECO:0007669"/>
    <property type="project" value="UniProtKB-UniPathway"/>
</dbReference>
<name>A0A4Y7Q8P6_9AGAM</name>
<dbReference type="GO" id="GO:0005737">
    <property type="term" value="C:cytoplasm"/>
    <property type="evidence" value="ECO:0007669"/>
    <property type="project" value="TreeGrafter"/>
</dbReference>
<dbReference type="AlphaFoldDB" id="A0A4Y7Q8P6"/>
<dbReference type="SUPFAM" id="SSF56104">
    <property type="entry name" value="SAICAR synthase-like"/>
    <property type="match status" value="1"/>
</dbReference>
<evidence type="ECO:0000313" key="11">
    <source>
        <dbReference type="EMBL" id="TDL23825.1"/>
    </source>
</evidence>
<dbReference type="EC" id="6.3.2.6" evidence="3"/>